<proteinExistence type="predicted"/>
<accession>A0ABX1GG19</accession>
<gene>
    <name evidence="1" type="ORF">HCU74_08405</name>
</gene>
<evidence type="ECO:0000313" key="1">
    <source>
        <dbReference type="EMBL" id="NKI17437.1"/>
    </source>
</evidence>
<reference evidence="1 2" key="1">
    <citation type="submission" date="2020-04" db="EMBL/GenBank/DDBJ databases">
        <authorList>
            <person name="Yoon J."/>
        </authorList>
    </citation>
    <scope>NUCLEOTIDE SEQUENCE [LARGE SCALE GENOMIC DNA]</scope>
    <source>
        <strain evidence="1 2">KMU-166</strain>
    </source>
</reference>
<dbReference type="EMBL" id="JAAWWK010000002">
    <property type="protein sequence ID" value="NKI17437.1"/>
    <property type="molecule type" value="Genomic_DNA"/>
</dbReference>
<keyword evidence="2" id="KW-1185">Reference proteome</keyword>
<sequence length="80" mass="8632">MRVTSADSETEYRMRGGSYVMAFKANGGTLDVQVRVEEGVFVSAKQYSEDFVEVADLGRAVCKFVVTGAGKLNVYGGINV</sequence>
<comment type="caution">
    <text evidence="1">The sequence shown here is derived from an EMBL/GenBank/DDBJ whole genome shotgun (WGS) entry which is preliminary data.</text>
</comment>
<dbReference type="Proteomes" id="UP000765845">
    <property type="component" value="Unassembled WGS sequence"/>
</dbReference>
<organism evidence="1 2">
    <name type="scientific">Spongiibacter thalassae</name>
    <dbReference type="NCBI Taxonomy" id="2721624"/>
    <lineage>
        <taxon>Bacteria</taxon>
        <taxon>Pseudomonadati</taxon>
        <taxon>Pseudomonadota</taxon>
        <taxon>Gammaproteobacteria</taxon>
        <taxon>Cellvibrionales</taxon>
        <taxon>Spongiibacteraceae</taxon>
        <taxon>Spongiibacter</taxon>
    </lineage>
</organism>
<protein>
    <submittedName>
        <fullName evidence="1">Uncharacterized protein</fullName>
    </submittedName>
</protein>
<dbReference type="RefSeq" id="WP_168449933.1">
    <property type="nucleotide sequence ID" value="NZ_JAAWWK010000002.1"/>
</dbReference>
<evidence type="ECO:0000313" key="2">
    <source>
        <dbReference type="Proteomes" id="UP000765845"/>
    </source>
</evidence>
<name>A0ABX1GG19_9GAMM</name>